<dbReference type="RefSeq" id="WP_191280099.1">
    <property type="nucleotide sequence ID" value="NZ_BNAD01000008.1"/>
</dbReference>
<dbReference type="InterPro" id="IPR027417">
    <property type="entry name" value="P-loop_NTPase"/>
</dbReference>
<evidence type="ECO:0000313" key="2">
    <source>
        <dbReference type="Proteomes" id="UP000597341"/>
    </source>
</evidence>
<dbReference type="Gene3D" id="3.40.50.300">
    <property type="entry name" value="P-loop containing nucleotide triphosphate hydrolases"/>
    <property type="match status" value="1"/>
</dbReference>
<comment type="caution">
    <text evidence="1">The sequence shown here is derived from an EMBL/GenBank/DDBJ whole genome shotgun (WGS) entry which is preliminary data.</text>
</comment>
<proteinExistence type="predicted"/>
<dbReference type="EMBL" id="BNAD01000008">
    <property type="protein sequence ID" value="GHE18185.1"/>
    <property type="molecule type" value="Genomic_DNA"/>
</dbReference>
<name>A0ABQ3HKH6_9ACTN</name>
<dbReference type="Proteomes" id="UP000597341">
    <property type="component" value="Unassembled WGS sequence"/>
</dbReference>
<protein>
    <submittedName>
        <fullName evidence="1">Uncharacterized protein</fullName>
    </submittedName>
</protein>
<accession>A0ABQ3HKH6</accession>
<sequence length="338" mass="35596">MTGTGGGAGFACRIYGLDVISDIDLHARRPLSATRHDVTVRLGETIPATQEVPEGEVMAQWTTAGDLTARFVRRDDGSHLLRFEGTCDVVIPATLDRITVNMVDGVPDAMAGVLVGGTVLSWLLILRGELVLHASAVDVGGRALGFVGASGMGKSTMATLMCRDGGLLVTDDVLGVTRDATGVHRCALGATELRLRQAASGLVEDFAEGGSHRDTADQRRALTVPAATADDLPVTALLVPRPRRDSTMLTLTRVAPAAATLCLLGLPRIPGIRDHDVLAGQLLQTSDLAERVPVLVADVPWGPPFEPDLAARLLAELDGVLAPRSQTEDIDRDLGARC</sequence>
<evidence type="ECO:0000313" key="1">
    <source>
        <dbReference type="EMBL" id="GHE18185.1"/>
    </source>
</evidence>
<keyword evidence="2" id="KW-1185">Reference proteome</keyword>
<dbReference type="SUPFAM" id="SSF53795">
    <property type="entry name" value="PEP carboxykinase-like"/>
    <property type="match status" value="1"/>
</dbReference>
<reference evidence="2" key="1">
    <citation type="journal article" date="2019" name="Int. J. Syst. Evol. Microbiol.">
        <title>The Global Catalogue of Microorganisms (GCM) 10K type strain sequencing project: providing services to taxonomists for standard genome sequencing and annotation.</title>
        <authorList>
            <consortium name="The Broad Institute Genomics Platform"/>
            <consortium name="The Broad Institute Genome Sequencing Center for Infectious Disease"/>
            <person name="Wu L."/>
            <person name="Ma J."/>
        </authorList>
    </citation>
    <scope>NUCLEOTIDE SEQUENCE [LARGE SCALE GENOMIC DNA]</scope>
    <source>
        <strain evidence="2">CGMCC 1.12791</strain>
    </source>
</reference>
<gene>
    <name evidence="1" type="ORF">GCM10011376_27950</name>
</gene>
<organism evidence="1 2">
    <name type="scientific">Nocardioides flavus</name>
    <name type="common">ex Wang et al. 2016</name>
    <dbReference type="NCBI Taxonomy" id="2058780"/>
    <lineage>
        <taxon>Bacteria</taxon>
        <taxon>Bacillati</taxon>
        <taxon>Actinomycetota</taxon>
        <taxon>Actinomycetes</taxon>
        <taxon>Propionibacteriales</taxon>
        <taxon>Nocardioidaceae</taxon>
        <taxon>Nocardioides</taxon>
    </lineage>
</organism>